<name>A0ABQ5JVZ4_9EUKA</name>
<dbReference type="Proteomes" id="UP001057375">
    <property type="component" value="Unassembled WGS sequence"/>
</dbReference>
<organism evidence="1 2">
    <name type="scientific">Aduncisulcus paluster</name>
    <dbReference type="NCBI Taxonomy" id="2918883"/>
    <lineage>
        <taxon>Eukaryota</taxon>
        <taxon>Metamonada</taxon>
        <taxon>Carpediemonas-like organisms</taxon>
        <taxon>Aduncisulcus</taxon>
    </lineage>
</organism>
<protein>
    <submittedName>
        <fullName evidence="1">Uncharacterized protein</fullName>
    </submittedName>
</protein>
<proteinExistence type="predicted"/>
<comment type="caution">
    <text evidence="1">The sequence shown here is derived from an EMBL/GenBank/DDBJ whole genome shotgun (WGS) entry which is preliminary data.</text>
</comment>
<sequence length="278" mass="32282">MMCYCSDPKEKIFLGSNAYHFFTFISPEPAFIFVNSTDYPSIRKDDIRRLYSTRFGREQLDDQTDNISLGEEDFDGADMDDDQGYLCHVPSSEDDLAIIVPHDPSESMSEVSDEDLLTELHPPEIDDSSLDMEVRYTDIYHVIIEKNQPFVKLMIKKVLKREISESLYTEIQQSLKATVSEISSGIGIDFMPYLDHLYLPSLKSLKRQVKTLIEPISRDVKDNVIIPKQSQAAESCSHLMKYRWYTLYQYPIPRILCDYFYSLTHISPYVIYAVYNII</sequence>
<evidence type="ECO:0000313" key="2">
    <source>
        <dbReference type="Proteomes" id="UP001057375"/>
    </source>
</evidence>
<reference evidence="1" key="1">
    <citation type="submission" date="2022-03" db="EMBL/GenBank/DDBJ databases">
        <title>Draft genome sequence of Aduncisulcus paluster, a free-living microaerophilic Fornicata.</title>
        <authorList>
            <person name="Yuyama I."/>
            <person name="Kume K."/>
            <person name="Tamura T."/>
            <person name="Inagaki Y."/>
            <person name="Hashimoto T."/>
        </authorList>
    </citation>
    <scope>NUCLEOTIDE SEQUENCE</scope>
    <source>
        <strain evidence="1">NY0171</strain>
    </source>
</reference>
<keyword evidence="2" id="KW-1185">Reference proteome</keyword>
<gene>
    <name evidence="1" type="ORF">ADUPG1_011024</name>
</gene>
<accession>A0ABQ5JVZ4</accession>
<dbReference type="EMBL" id="BQXS01011811">
    <property type="protein sequence ID" value="GKT17016.1"/>
    <property type="molecule type" value="Genomic_DNA"/>
</dbReference>
<evidence type="ECO:0000313" key="1">
    <source>
        <dbReference type="EMBL" id="GKT17016.1"/>
    </source>
</evidence>